<proteinExistence type="predicted"/>
<evidence type="ECO:0000313" key="1">
    <source>
        <dbReference type="EMBL" id="MEB3371759.1"/>
    </source>
</evidence>
<accession>A0ABU6AK51</accession>
<sequence length="133" mass="14771">MFMVQALFGYLFRHRFSDGRSAFRLLLTLFRLLTEGERRGTSGFPPRRRRRWHCGDPGISASPANPSPIQPRPARALQVADAYGLELPAGFTSRVIARSTHTVPNTGYPWHSAPDGGACFADGTGWIYVSNCF</sequence>
<comment type="caution">
    <text evidence="1">The sequence shown here is derived from an EMBL/GenBank/DDBJ whole genome shotgun (WGS) entry which is preliminary data.</text>
</comment>
<dbReference type="RefSeq" id="WP_324269183.1">
    <property type="nucleotide sequence ID" value="NZ_JAWLNX010000032.1"/>
</dbReference>
<protein>
    <submittedName>
        <fullName evidence="1">Uncharacterized protein</fullName>
    </submittedName>
</protein>
<reference evidence="1 2" key="1">
    <citation type="submission" date="2023-10" db="EMBL/GenBank/DDBJ databases">
        <title>Saccharopolyspora sp. nov., isolated from mangrove soil.</title>
        <authorList>
            <person name="Lu Y."/>
            <person name="Liu W."/>
        </authorList>
    </citation>
    <scope>NUCLEOTIDE SEQUENCE [LARGE SCALE GENOMIC DNA]</scope>
    <source>
        <strain evidence="1 2">S2-29</strain>
    </source>
</reference>
<keyword evidence="2" id="KW-1185">Reference proteome</keyword>
<dbReference type="Proteomes" id="UP001327093">
    <property type="component" value="Unassembled WGS sequence"/>
</dbReference>
<name>A0ABU6AK51_9PSEU</name>
<organism evidence="1 2">
    <name type="scientific">Saccharopolyspora mangrovi</name>
    <dbReference type="NCBI Taxonomy" id="3082379"/>
    <lineage>
        <taxon>Bacteria</taxon>
        <taxon>Bacillati</taxon>
        <taxon>Actinomycetota</taxon>
        <taxon>Actinomycetes</taxon>
        <taxon>Pseudonocardiales</taxon>
        <taxon>Pseudonocardiaceae</taxon>
        <taxon>Saccharopolyspora</taxon>
    </lineage>
</organism>
<evidence type="ECO:0000313" key="2">
    <source>
        <dbReference type="Proteomes" id="UP001327093"/>
    </source>
</evidence>
<gene>
    <name evidence="1" type="ORF">R4I43_30600</name>
</gene>
<dbReference type="EMBL" id="JAWLNX010000032">
    <property type="protein sequence ID" value="MEB3371759.1"/>
    <property type="molecule type" value="Genomic_DNA"/>
</dbReference>